<keyword evidence="3" id="KW-1185">Reference proteome</keyword>
<dbReference type="RefSeq" id="WP_188944124.1">
    <property type="nucleotide sequence ID" value="NZ_BMNA01000011.1"/>
</dbReference>
<name>A0A917T8E5_9ACTN</name>
<reference evidence="2" key="2">
    <citation type="submission" date="2020-09" db="EMBL/GenBank/DDBJ databases">
        <authorList>
            <person name="Sun Q."/>
            <person name="Zhou Y."/>
        </authorList>
    </citation>
    <scope>NUCLEOTIDE SEQUENCE</scope>
    <source>
        <strain evidence="2">CGMCC 4.7308</strain>
    </source>
</reference>
<dbReference type="InterPro" id="IPR029068">
    <property type="entry name" value="Glyas_Bleomycin-R_OHBP_Dase"/>
</dbReference>
<organism evidence="2 3">
    <name type="scientific">Nakamurella endophytica</name>
    <dbReference type="NCBI Taxonomy" id="1748367"/>
    <lineage>
        <taxon>Bacteria</taxon>
        <taxon>Bacillati</taxon>
        <taxon>Actinomycetota</taxon>
        <taxon>Actinomycetes</taxon>
        <taxon>Nakamurellales</taxon>
        <taxon>Nakamurellaceae</taxon>
        <taxon>Nakamurella</taxon>
    </lineage>
</organism>
<accession>A0A917T8E5</accession>
<evidence type="ECO:0000259" key="1">
    <source>
        <dbReference type="PROSITE" id="PS51819"/>
    </source>
</evidence>
<dbReference type="InterPro" id="IPR037523">
    <property type="entry name" value="VOC_core"/>
</dbReference>
<dbReference type="Gene3D" id="3.10.180.10">
    <property type="entry name" value="2,3-Dihydroxybiphenyl 1,2-Dioxygenase, domain 1"/>
    <property type="match status" value="1"/>
</dbReference>
<dbReference type="PROSITE" id="PS51819">
    <property type="entry name" value="VOC"/>
    <property type="match status" value="1"/>
</dbReference>
<dbReference type="AlphaFoldDB" id="A0A917T8E5"/>
<reference evidence="2" key="1">
    <citation type="journal article" date="2014" name="Int. J. Syst. Evol. Microbiol.">
        <title>Complete genome sequence of Corynebacterium casei LMG S-19264T (=DSM 44701T), isolated from a smear-ripened cheese.</title>
        <authorList>
            <consortium name="US DOE Joint Genome Institute (JGI-PGF)"/>
            <person name="Walter F."/>
            <person name="Albersmeier A."/>
            <person name="Kalinowski J."/>
            <person name="Ruckert C."/>
        </authorList>
    </citation>
    <scope>NUCLEOTIDE SEQUENCE</scope>
    <source>
        <strain evidence="2">CGMCC 4.7308</strain>
    </source>
</reference>
<dbReference type="SUPFAM" id="SSF54593">
    <property type="entry name" value="Glyoxalase/Bleomycin resistance protein/Dihydroxybiphenyl dioxygenase"/>
    <property type="match status" value="1"/>
</dbReference>
<dbReference type="InterPro" id="IPR004360">
    <property type="entry name" value="Glyas_Fos-R_dOase_dom"/>
</dbReference>
<proteinExistence type="predicted"/>
<gene>
    <name evidence="2" type="ORF">GCM10011594_36920</name>
</gene>
<dbReference type="EMBL" id="BMNA01000011">
    <property type="protein sequence ID" value="GGM13624.1"/>
    <property type="molecule type" value="Genomic_DNA"/>
</dbReference>
<protein>
    <recommendedName>
        <fullName evidence="1">VOC domain-containing protein</fullName>
    </recommendedName>
</protein>
<evidence type="ECO:0000313" key="2">
    <source>
        <dbReference type="EMBL" id="GGM13624.1"/>
    </source>
</evidence>
<comment type="caution">
    <text evidence="2">The sequence shown here is derived from an EMBL/GenBank/DDBJ whole genome shotgun (WGS) entry which is preliminary data.</text>
</comment>
<dbReference type="Proteomes" id="UP000655208">
    <property type="component" value="Unassembled WGS sequence"/>
</dbReference>
<sequence>MTVALRLELFPADLDAFADFWCGVLAFGLERDERQATVPYLAVRRSAVRIGAAARPGAGVPPVARRPPAGVEIVLEVEDLDRERERVAAAGWPVEEDVRMRPWGLRDFRLLDPDGHYVRITTG</sequence>
<dbReference type="Pfam" id="PF00903">
    <property type="entry name" value="Glyoxalase"/>
    <property type="match status" value="1"/>
</dbReference>
<evidence type="ECO:0000313" key="3">
    <source>
        <dbReference type="Proteomes" id="UP000655208"/>
    </source>
</evidence>
<feature type="domain" description="VOC" evidence="1">
    <location>
        <begin position="3"/>
        <end position="123"/>
    </location>
</feature>